<protein>
    <submittedName>
        <fullName evidence="3">NAD(P)-dependent dehydrogenase (Short-subunit alcohol dehydrogenase family)</fullName>
    </submittedName>
</protein>
<dbReference type="RefSeq" id="WP_307151655.1">
    <property type="nucleotide sequence ID" value="NZ_JAUSTU010000021.1"/>
</dbReference>
<evidence type="ECO:0000313" key="3">
    <source>
        <dbReference type="EMBL" id="MDQ0157185.1"/>
    </source>
</evidence>
<dbReference type="PRINTS" id="PR00081">
    <property type="entry name" value="GDHRDH"/>
</dbReference>
<dbReference type="Gene3D" id="3.40.50.720">
    <property type="entry name" value="NAD(P)-binding Rossmann-like Domain"/>
    <property type="match status" value="1"/>
</dbReference>
<evidence type="ECO:0000313" key="4">
    <source>
        <dbReference type="Proteomes" id="UP001231362"/>
    </source>
</evidence>
<evidence type="ECO:0000256" key="2">
    <source>
        <dbReference type="ARBA" id="ARBA00023002"/>
    </source>
</evidence>
<accession>A0ABT9V8N2</accession>
<comment type="caution">
    <text evidence="3">The sequence shown here is derived from an EMBL/GenBank/DDBJ whole genome shotgun (WGS) entry which is preliminary data.</text>
</comment>
<dbReference type="PRINTS" id="PR00080">
    <property type="entry name" value="SDRFAMILY"/>
</dbReference>
<dbReference type="PANTHER" id="PTHR24321">
    <property type="entry name" value="DEHYDROGENASES, SHORT CHAIN"/>
    <property type="match status" value="1"/>
</dbReference>
<dbReference type="InterPro" id="IPR036291">
    <property type="entry name" value="NAD(P)-bd_dom_sf"/>
</dbReference>
<dbReference type="InterPro" id="IPR002347">
    <property type="entry name" value="SDR_fam"/>
</dbReference>
<keyword evidence="2" id="KW-0560">Oxidoreductase</keyword>
<dbReference type="CDD" id="cd05233">
    <property type="entry name" value="SDR_c"/>
    <property type="match status" value="1"/>
</dbReference>
<sequence>MSNSQQVVVITGASGGIGNSIVRRFHREGAKLVLLDLKMSNMERSIEDFSPESLLLECDITNKSDVEKARDTVLSHFGKIDVLVNCAGILSSINSIEEVEIEEWRKIIDVNLTGTLICTQVFGGVMLVNGGGSIVNIASMAGLAPSPKKAAYSASKAAVLMLTQQTALEWAGKNIRANAICPGFIETPMISHMIKNEEERRKRESIIPMGRLGMPDEVANIVYFLTTPDAAYINGDSIKLDGGYSVTTMPKIDSKGILA</sequence>
<dbReference type="PROSITE" id="PS00061">
    <property type="entry name" value="ADH_SHORT"/>
    <property type="match status" value="1"/>
</dbReference>
<evidence type="ECO:0000256" key="1">
    <source>
        <dbReference type="ARBA" id="ARBA00006484"/>
    </source>
</evidence>
<dbReference type="Pfam" id="PF13561">
    <property type="entry name" value="adh_short_C2"/>
    <property type="match status" value="1"/>
</dbReference>
<dbReference type="PANTHER" id="PTHR24321:SF8">
    <property type="entry name" value="ESTRADIOL 17-BETA-DEHYDROGENASE 8-RELATED"/>
    <property type="match status" value="1"/>
</dbReference>
<proteinExistence type="inferred from homology"/>
<dbReference type="InterPro" id="IPR020904">
    <property type="entry name" value="Sc_DH/Rdtase_CS"/>
</dbReference>
<gene>
    <name evidence="3" type="ORF">J2S07_003513</name>
</gene>
<dbReference type="EMBL" id="JAUSTU010000021">
    <property type="protein sequence ID" value="MDQ0157185.1"/>
    <property type="molecule type" value="Genomic_DNA"/>
</dbReference>
<dbReference type="SUPFAM" id="SSF51735">
    <property type="entry name" value="NAD(P)-binding Rossmann-fold domains"/>
    <property type="match status" value="1"/>
</dbReference>
<name>A0ABT9V8N2_9BACL</name>
<dbReference type="Proteomes" id="UP001231362">
    <property type="component" value="Unassembled WGS sequence"/>
</dbReference>
<dbReference type="NCBIfam" id="NF005559">
    <property type="entry name" value="PRK07231.1"/>
    <property type="match status" value="1"/>
</dbReference>
<comment type="similarity">
    <text evidence="1">Belongs to the short-chain dehydrogenases/reductases (SDR) family.</text>
</comment>
<keyword evidence="4" id="KW-1185">Reference proteome</keyword>
<reference evidence="3 4" key="1">
    <citation type="submission" date="2023-07" db="EMBL/GenBank/DDBJ databases">
        <title>Genomic Encyclopedia of Type Strains, Phase IV (KMG-IV): sequencing the most valuable type-strain genomes for metagenomic binning, comparative biology and taxonomic classification.</title>
        <authorList>
            <person name="Goeker M."/>
        </authorList>
    </citation>
    <scope>NUCLEOTIDE SEQUENCE [LARGE SCALE GENOMIC DNA]</scope>
    <source>
        <strain evidence="3 4">DSM 23948</strain>
    </source>
</reference>
<organism evidence="3 4">
    <name type="scientific">Anoxybacillus andreesenii</name>
    <dbReference type="NCBI Taxonomy" id="1325932"/>
    <lineage>
        <taxon>Bacteria</taxon>
        <taxon>Bacillati</taxon>
        <taxon>Bacillota</taxon>
        <taxon>Bacilli</taxon>
        <taxon>Bacillales</taxon>
        <taxon>Anoxybacillaceae</taxon>
        <taxon>Anoxybacillus</taxon>
    </lineage>
</organism>